<accession>A0A9Q1GA75</accession>
<name>A0A9Q1GA75_SYNKA</name>
<gene>
    <name evidence="1" type="ORF">SKAU_G00005570</name>
</gene>
<reference evidence="1" key="1">
    <citation type="journal article" date="2023" name="Science">
        <title>Genome structures resolve the early diversification of teleost fishes.</title>
        <authorList>
            <person name="Parey E."/>
            <person name="Louis A."/>
            <person name="Montfort J."/>
            <person name="Bouchez O."/>
            <person name="Roques C."/>
            <person name="Iampietro C."/>
            <person name="Lluch J."/>
            <person name="Castinel A."/>
            <person name="Donnadieu C."/>
            <person name="Desvignes T."/>
            <person name="Floi Bucao C."/>
            <person name="Jouanno E."/>
            <person name="Wen M."/>
            <person name="Mejri S."/>
            <person name="Dirks R."/>
            <person name="Jansen H."/>
            <person name="Henkel C."/>
            <person name="Chen W.J."/>
            <person name="Zahm M."/>
            <person name="Cabau C."/>
            <person name="Klopp C."/>
            <person name="Thompson A.W."/>
            <person name="Robinson-Rechavi M."/>
            <person name="Braasch I."/>
            <person name="Lecointre G."/>
            <person name="Bobe J."/>
            <person name="Postlethwait J.H."/>
            <person name="Berthelot C."/>
            <person name="Roest Crollius H."/>
            <person name="Guiguen Y."/>
        </authorList>
    </citation>
    <scope>NUCLEOTIDE SEQUENCE</scope>
    <source>
        <strain evidence="1">WJC10195</strain>
    </source>
</reference>
<organism evidence="1 2">
    <name type="scientific">Synaphobranchus kaupii</name>
    <name type="common">Kaup's arrowtooth eel</name>
    <dbReference type="NCBI Taxonomy" id="118154"/>
    <lineage>
        <taxon>Eukaryota</taxon>
        <taxon>Metazoa</taxon>
        <taxon>Chordata</taxon>
        <taxon>Craniata</taxon>
        <taxon>Vertebrata</taxon>
        <taxon>Euteleostomi</taxon>
        <taxon>Actinopterygii</taxon>
        <taxon>Neopterygii</taxon>
        <taxon>Teleostei</taxon>
        <taxon>Anguilliformes</taxon>
        <taxon>Synaphobranchidae</taxon>
        <taxon>Synaphobranchus</taxon>
    </lineage>
</organism>
<dbReference type="Proteomes" id="UP001152622">
    <property type="component" value="Chromosome 1"/>
</dbReference>
<keyword evidence="2" id="KW-1185">Reference proteome</keyword>
<evidence type="ECO:0000313" key="1">
    <source>
        <dbReference type="EMBL" id="KAJ8379779.1"/>
    </source>
</evidence>
<comment type="caution">
    <text evidence="1">The sequence shown here is derived from an EMBL/GenBank/DDBJ whole genome shotgun (WGS) entry which is preliminary data.</text>
</comment>
<sequence>MKTASPLPSGRQTFTDGVMFRLRHKSALRRLSGRLEKFGLQRDYYAPELEAP</sequence>
<dbReference type="EMBL" id="JAINUF010000001">
    <property type="protein sequence ID" value="KAJ8379779.1"/>
    <property type="molecule type" value="Genomic_DNA"/>
</dbReference>
<protein>
    <submittedName>
        <fullName evidence="1">Uncharacterized protein</fullName>
    </submittedName>
</protein>
<evidence type="ECO:0000313" key="2">
    <source>
        <dbReference type="Proteomes" id="UP001152622"/>
    </source>
</evidence>
<proteinExistence type="predicted"/>
<dbReference type="AlphaFoldDB" id="A0A9Q1GA75"/>